<reference evidence="7 8" key="1">
    <citation type="submission" date="2016-08" db="EMBL/GenBank/DDBJ databases">
        <authorList>
            <person name="Seilhamer J.J."/>
        </authorList>
    </citation>
    <scope>NUCLEOTIDE SEQUENCE [LARGE SCALE GENOMIC DNA]</scope>
    <source>
        <strain evidence="7 8">DX4</strain>
    </source>
</reference>
<dbReference type="Proteomes" id="UP000094313">
    <property type="component" value="Chromosome"/>
</dbReference>
<protein>
    <recommendedName>
        <fullName evidence="9">Na+-driven multidrug efflux pump</fullName>
    </recommendedName>
</protein>
<dbReference type="RefSeq" id="WP_069379119.1">
    <property type="nucleotide sequence ID" value="NZ_CP017141.1"/>
</dbReference>
<keyword evidence="4 6" id="KW-1133">Transmembrane helix</keyword>
<feature type="transmembrane region" description="Helical" evidence="6">
    <location>
        <begin position="467"/>
        <end position="488"/>
    </location>
</feature>
<name>A0A1D7QFS7_9SPHI</name>
<dbReference type="InterPro" id="IPR002528">
    <property type="entry name" value="MATE_fam"/>
</dbReference>
<evidence type="ECO:0000256" key="2">
    <source>
        <dbReference type="ARBA" id="ARBA00022475"/>
    </source>
</evidence>
<feature type="transmembrane region" description="Helical" evidence="6">
    <location>
        <begin position="313"/>
        <end position="337"/>
    </location>
</feature>
<feature type="transmembrane region" description="Helical" evidence="6">
    <location>
        <begin position="89"/>
        <end position="115"/>
    </location>
</feature>
<keyword evidence="3 6" id="KW-0812">Transmembrane</keyword>
<feature type="transmembrane region" description="Helical" evidence="6">
    <location>
        <begin position="156"/>
        <end position="180"/>
    </location>
</feature>
<dbReference type="KEGG" id="psty:BFS30_09760"/>
<evidence type="ECO:0000313" key="7">
    <source>
        <dbReference type="EMBL" id="AOM77429.1"/>
    </source>
</evidence>
<feature type="transmembrane region" description="Helical" evidence="6">
    <location>
        <begin position="186"/>
        <end position="208"/>
    </location>
</feature>
<dbReference type="Pfam" id="PF01554">
    <property type="entry name" value="MatE"/>
    <property type="match status" value="1"/>
</dbReference>
<feature type="transmembrane region" description="Helical" evidence="6">
    <location>
        <begin position="402"/>
        <end position="423"/>
    </location>
</feature>
<dbReference type="OrthoDB" id="5365632at2"/>
<feature type="transmembrane region" description="Helical" evidence="6">
    <location>
        <begin position="343"/>
        <end position="364"/>
    </location>
</feature>
<organism evidence="7 8">
    <name type="scientific">Pedobacter steynii</name>
    <dbReference type="NCBI Taxonomy" id="430522"/>
    <lineage>
        <taxon>Bacteria</taxon>
        <taxon>Pseudomonadati</taxon>
        <taxon>Bacteroidota</taxon>
        <taxon>Sphingobacteriia</taxon>
        <taxon>Sphingobacteriales</taxon>
        <taxon>Sphingobacteriaceae</taxon>
        <taxon>Pedobacter</taxon>
    </lineage>
</organism>
<dbReference type="EMBL" id="CP017141">
    <property type="protein sequence ID" value="AOM77429.1"/>
    <property type="molecule type" value="Genomic_DNA"/>
</dbReference>
<feature type="transmembrane region" description="Helical" evidence="6">
    <location>
        <begin position="47"/>
        <end position="69"/>
    </location>
</feature>
<evidence type="ECO:0000256" key="4">
    <source>
        <dbReference type="ARBA" id="ARBA00022989"/>
    </source>
</evidence>
<evidence type="ECO:0008006" key="9">
    <source>
        <dbReference type="Google" id="ProtNLM"/>
    </source>
</evidence>
<evidence type="ECO:0000256" key="3">
    <source>
        <dbReference type="ARBA" id="ARBA00022692"/>
    </source>
</evidence>
<dbReference type="PANTHER" id="PTHR30250:SF26">
    <property type="entry name" value="PSMA PROTEIN"/>
    <property type="match status" value="1"/>
</dbReference>
<evidence type="ECO:0000256" key="6">
    <source>
        <dbReference type="SAM" id="Phobius"/>
    </source>
</evidence>
<dbReference type="PANTHER" id="PTHR30250">
    <property type="entry name" value="PST FAMILY PREDICTED COLANIC ACID TRANSPORTER"/>
    <property type="match status" value="1"/>
</dbReference>
<accession>A0A1D7QFS7</accession>
<dbReference type="GO" id="GO:0042910">
    <property type="term" value="F:xenobiotic transmembrane transporter activity"/>
    <property type="evidence" value="ECO:0007669"/>
    <property type="project" value="InterPro"/>
</dbReference>
<comment type="subcellular location">
    <subcellularLocation>
        <location evidence="1">Cell membrane</location>
        <topology evidence="1">Multi-pass membrane protein</topology>
    </subcellularLocation>
</comment>
<sequence length="515" mass="57077">MKSANKVVINTGILYARMLITMGISLYSTRLVLNALGSVDYGVFNLVAGVIAMLSFLNTAMATSTQRFLSFYQGKNDLKMQKRVFSNSLLLHIGIGLLMVVVLEISGLFLFNGFLNIPAERIEVARLIYHFMSVTVFFTIVSVPFTGSLVAHENMLWVAIVNVVETLLKLGIAYILYVVAQDKLSVYGLLTAGISIASFLLYAVYCFGKYEDCTVEGIFSVDKDMMKELTSFAGWNLFGSLCALGRAQGLAILLNVFFGTVVNAAYAIANQVAAQLNFFSLTLLRAINPQIMKSEGAENREKMLRLSMIGSKFGFFLLAFAAVPCIFEMNAILHLWLNKVPEYTAAFCSLMLCATLINQLTIGLQSAVQATGKVKLYQAVVGSVLLLALPLAYLLLKLGYPVYTVFIGYCFIELIACTLRLFFLRNIAGLSISLYFSNVIFKVIVPLCLLILTCYLSVTYIHFGWRFLFTGVAGVSVFIMSIYLFGLCDDEKEIIHKITNQLVSKLNPKKQFNHV</sequence>
<keyword evidence="2" id="KW-1003">Cell membrane</keyword>
<evidence type="ECO:0000256" key="1">
    <source>
        <dbReference type="ARBA" id="ARBA00004651"/>
    </source>
</evidence>
<gene>
    <name evidence="7" type="ORF">BFS30_09760</name>
</gene>
<keyword evidence="8" id="KW-1185">Reference proteome</keyword>
<proteinExistence type="predicted"/>
<dbReference type="GO" id="GO:0015297">
    <property type="term" value="F:antiporter activity"/>
    <property type="evidence" value="ECO:0007669"/>
    <property type="project" value="InterPro"/>
</dbReference>
<feature type="transmembrane region" description="Helical" evidence="6">
    <location>
        <begin position="229"/>
        <end position="258"/>
    </location>
</feature>
<evidence type="ECO:0000256" key="5">
    <source>
        <dbReference type="ARBA" id="ARBA00023136"/>
    </source>
</evidence>
<dbReference type="AlphaFoldDB" id="A0A1D7QFS7"/>
<feature type="transmembrane region" description="Helical" evidence="6">
    <location>
        <begin position="376"/>
        <end position="396"/>
    </location>
</feature>
<feature type="transmembrane region" description="Helical" evidence="6">
    <location>
        <begin position="7"/>
        <end position="27"/>
    </location>
</feature>
<dbReference type="InterPro" id="IPR050833">
    <property type="entry name" value="Poly_Biosynth_Transport"/>
</dbReference>
<feature type="transmembrane region" description="Helical" evidence="6">
    <location>
        <begin position="435"/>
        <end position="461"/>
    </location>
</feature>
<evidence type="ECO:0000313" key="8">
    <source>
        <dbReference type="Proteomes" id="UP000094313"/>
    </source>
</evidence>
<dbReference type="GO" id="GO:0005886">
    <property type="term" value="C:plasma membrane"/>
    <property type="evidence" value="ECO:0007669"/>
    <property type="project" value="UniProtKB-SubCell"/>
</dbReference>
<keyword evidence="5 6" id="KW-0472">Membrane</keyword>
<feature type="transmembrane region" description="Helical" evidence="6">
    <location>
        <begin position="127"/>
        <end position="149"/>
    </location>
</feature>